<gene>
    <name evidence="1" type="ORF">Pan44_19430</name>
</gene>
<dbReference type="KEGG" id="ccos:Pan44_19430"/>
<dbReference type="InParanoid" id="A0A517SCR2"/>
<name>A0A517SCR2_9PLAN</name>
<accession>A0A517SCR2</accession>
<proteinExistence type="predicted"/>
<dbReference type="EMBL" id="CP036271">
    <property type="protein sequence ID" value="QDT53917.1"/>
    <property type="molecule type" value="Genomic_DNA"/>
</dbReference>
<sequence>MEGSVDRIRPIVGILTGIACLMQTAYPRCCAAATPLVCAAAERAEICHGCRCCGGGCNGPRDHGHERPADGSKRCPFCRGQVLPATMRDCDGAPVDEPITLRIATESLKPTLSSFLVTSNQFNAWSPAVIGTPRMQV</sequence>
<keyword evidence="2" id="KW-1185">Reference proteome</keyword>
<protein>
    <submittedName>
        <fullName evidence="1">Uncharacterized protein</fullName>
    </submittedName>
</protein>
<reference evidence="1 2" key="1">
    <citation type="submission" date="2019-02" db="EMBL/GenBank/DDBJ databases">
        <title>Deep-cultivation of Planctomycetes and their phenomic and genomic characterization uncovers novel biology.</title>
        <authorList>
            <person name="Wiegand S."/>
            <person name="Jogler M."/>
            <person name="Boedeker C."/>
            <person name="Pinto D."/>
            <person name="Vollmers J."/>
            <person name="Rivas-Marin E."/>
            <person name="Kohn T."/>
            <person name="Peeters S.H."/>
            <person name="Heuer A."/>
            <person name="Rast P."/>
            <person name="Oberbeckmann S."/>
            <person name="Bunk B."/>
            <person name="Jeske O."/>
            <person name="Meyerdierks A."/>
            <person name="Storesund J.E."/>
            <person name="Kallscheuer N."/>
            <person name="Luecker S."/>
            <person name="Lage O.M."/>
            <person name="Pohl T."/>
            <person name="Merkel B.J."/>
            <person name="Hornburger P."/>
            <person name="Mueller R.-W."/>
            <person name="Bruemmer F."/>
            <person name="Labrenz M."/>
            <person name="Spormann A.M."/>
            <person name="Op den Camp H."/>
            <person name="Overmann J."/>
            <person name="Amann R."/>
            <person name="Jetten M.S.M."/>
            <person name="Mascher T."/>
            <person name="Medema M.H."/>
            <person name="Devos D.P."/>
            <person name="Kaster A.-K."/>
            <person name="Ovreas L."/>
            <person name="Rohde M."/>
            <person name="Galperin M.Y."/>
            <person name="Jogler C."/>
        </authorList>
    </citation>
    <scope>NUCLEOTIDE SEQUENCE [LARGE SCALE GENOMIC DNA]</scope>
    <source>
        <strain evidence="1 2">Pan44</strain>
    </source>
</reference>
<evidence type="ECO:0000313" key="2">
    <source>
        <dbReference type="Proteomes" id="UP000315700"/>
    </source>
</evidence>
<dbReference type="AlphaFoldDB" id="A0A517SCR2"/>
<dbReference type="PROSITE" id="PS51257">
    <property type="entry name" value="PROKAR_LIPOPROTEIN"/>
    <property type="match status" value="1"/>
</dbReference>
<dbReference type="Proteomes" id="UP000315700">
    <property type="component" value="Chromosome"/>
</dbReference>
<organism evidence="1 2">
    <name type="scientific">Caulifigura coniformis</name>
    <dbReference type="NCBI Taxonomy" id="2527983"/>
    <lineage>
        <taxon>Bacteria</taxon>
        <taxon>Pseudomonadati</taxon>
        <taxon>Planctomycetota</taxon>
        <taxon>Planctomycetia</taxon>
        <taxon>Planctomycetales</taxon>
        <taxon>Planctomycetaceae</taxon>
        <taxon>Caulifigura</taxon>
    </lineage>
</organism>
<evidence type="ECO:0000313" key="1">
    <source>
        <dbReference type="EMBL" id="QDT53917.1"/>
    </source>
</evidence>